<dbReference type="EMBL" id="QGGL01000024">
    <property type="protein sequence ID" value="PWK05301.1"/>
    <property type="molecule type" value="Genomic_DNA"/>
</dbReference>
<comment type="caution">
    <text evidence="1">The sequence shown here is derived from an EMBL/GenBank/DDBJ whole genome shotgun (WGS) entry which is preliminary data.</text>
</comment>
<dbReference type="Proteomes" id="UP000245634">
    <property type="component" value="Unassembled WGS sequence"/>
</dbReference>
<reference evidence="1 2" key="1">
    <citation type="submission" date="2018-05" db="EMBL/GenBank/DDBJ databases">
        <title>Genomic Encyclopedia of Type Strains, Phase IV (KMG-IV): sequencing the most valuable type-strain genomes for metagenomic binning, comparative biology and taxonomic classification.</title>
        <authorList>
            <person name="Goeker M."/>
        </authorList>
    </citation>
    <scope>NUCLEOTIDE SEQUENCE [LARGE SCALE GENOMIC DNA]</scope>
    <source>
        <strain evidence="1 2">DSM 18773</strain>
    </source>
</reference>
<protein>
    <submittedName>
        <fullName evidence="1">Uncharacterized protein</fullName>
    </submittedName>
</protein>
<gene>
    <name evidence="1" type="ORF">C7459_12450</name>
</gene>
<dbReference type="AlphaFoldDB" id="A0A316D2Z8"/>
<dbReference type="RefSeq" id="WP_109691170.1">
    <property type="nucleotide sequence ID" value="NZ_QGGL01000024.1"/>
</dbReference>
<sequence>MAALDILASSKPIPLGTCRIVFDPDNVGGAAIIDRTKGGCHYKYKLSTENITMDQTGDTPADILLTGAEIVIEVPVSTADLELINRLTPASTIYTNATTSTKTVEFTIPAGTSLLQYAKKVRVEPLSGDPSQTITVFKAIPIPDWDQVYDPKSPHIKMVRLIGVVDQSKRNRTFCLGPEENLPA</sequence>
<name>A0A316D2Z8_9BACL</name>
<organism evidence="1 2">
    <name type="scientific">Tumebacillus permanentifrigoris</name>
    <dbReference type="NCBI Taxonomy" id="378543"/>
    <lineage>
        <taxon>Bacteria</taxon>
        <taxon>Bacillati</taxon>
        <taxon>Bacillota</taxon>
        <taxon>Bacilli</taxon>
        <taxon>Bacillales</taxon>
        <taxon>Alicyclobacillaceae</taxon>
        <taxon>Tumebacillus</taxon>
    </lineage>
</organism>
<dbReference type="OrthoDB" id="2607278at2"/>
<proteinExistence type="predicted"/>
<accession>A0A316D2Z8</accession>
<keyword evidence="2" id="KW-1185">Reference proteome</keyword>
<evidence type="ECO:0000313" key="2">
    <source>
        <dbReference type="Proteomes" id="UP000245634"/>
    </source>
</evidence>
<evidence type="ECO:0000313" key="1">
    <source>
        <dbReference type="EMBL" id="PWK05301.1"/>
    </source>
</evidence>